<keyword evidence="2" id="KW-1185">Reference proteome</keyword>
<evidence type="ECO:0000313" key="2">
    <source>
        <dbReference type="Proteomes" id="UP000823521"/>
    </source>
</evidence>
<comment type="caution">
    <text evidence="1">The sequence shown here is derived from an EMBL/GenBank/DDBJ whole genome shotgun (WGS) entry which is preliminary data.</text>
</comment>
<evidence type="ECO:0008006" key="3">
    <source>
        <dbReference type="Google" id="ProtNLM"/>
    </source>
</evidence>
<protein>
    <recommendedName>
        <fullName evidence="3">Transcriptional regulator</fullName>
    </recommendedName>
</protein>
<dbReference type="RefSeq" id="WP_208811431.1">
    <property type="nucleotide sequence ID" value="NZ_WVUH01000019.1"/>
</dbReference>
<evidence type="ECO:0000313" key="1">
    <source>
        <dbReference type="EMBL" id="MBO4205245.1"/>
    </source>
</evidence>
<dbReference type="EMBL" id="WVUH01000019">
    <property type="protein sequence ID" value="MBO4205245.1"/>
    <property type="molecule type" value="Genomic_DNA"/>
</dbReference>
<gene>
    <name evidence="1" type="ORF">GSF22_04355</name>
</gene>
<proteinExistence type="predicted"/>
<organism evidence="1 2">
    <name type="scientific">Micromonospora echinofusca</name>
    <dbReference type="NCBI Taxonomy" id="47858"/>
    <lineage>
        <taxon>Bacteria</taxon>
        <taxon>Bacillati</taxon>
        <taxon>Actinomycetota</taxon>
        <taxon>Actinomycetes</taxon>
        <taxon>Micromonosporales</taxon>
        <taxon>Micromonosporaceae</taxon>
        <taxon>Micromonospora</taxon>
    </lineage>
</organism>
<reference evidence="1 2" key="1">
    <citation type="submission" date="2019-12" db="EMBL/GenBank/DDBJ databases">
        <title>Whole genome sequencing of endophytic Actinobacterium Micromonospora sp. MPMI6T.</title>
        <authorList>
            <person name="Evv R."/>
            <person name="Podile A.R."/>
        </authorList>
    </citation>
    <scope>NUCLEOTIDE SEQUENCE [LARGE SCALE GENOMIC DNA]</scope>
    <source>
        <strain evidence="1 2">MPMI6</strain>
    </source>
</reference>
<name>A0ABS3VL49_MICEH</name>
<dbReference type="Proteomes" id="UP000823521">
    <property type="component" value="Unassembled WGS sequence"/>
</dbReference>
<sequence>MARLTPERLAQTRIISAEAVLRNEIDLRQYPYRHLAVLAHRGLTGSGVTELMTAVDCLAHYFGWELVSVSTVNNAAGLYAFLRLPPPVPPSA</sequence>
<accession>A0ABS3VL49</accession>